<feature type="binding site" evidence="4">
    <location>
        <position position="204"/>
    </location>
    <ligand>
        <name>Mg(2+)</name>
        <dbReference type="ChEBI" id="CHEBI:18420"/>
        <label>1</label>
        <note>catalytic</note>
    </ligand>
</feature>
<dbReference type="PANTHER" id="PTHR20854:SF4">
    <property type="entry name" value="INOSITOL-1-MONOPHOSPHATASE-RELATED"/>
    <property type="match status" value="1"/>
</dbReference>
<keyword evidence="3 4" id="KW-0460">Magnesium</keyword>
<dbReference type="SUPFAM" id="SSF56655">
    <property type="entry name" value="Carbohydrate phosphatase"/>
    <property type="match status" value="1"/>
</dbReference>
<feature type="binding site" evidence="4">
    <location>
        <position position="65"/>
    </location>
    <ligand>
        <name>Mg(2+)</name>
        <dbReference type="ChEBI" id="CHEBI:18420"/>
        <label>1</label>
        <note>catalytic</note>
    </ligand>
</feature>
<keyword evidence="2 4" id="KW-0479">Metal-binding</keyword>
<dbReference type="EMBL" id="FOJU01000002">
    <property type="protein sequence ID" value="SFA89213.1"/>
    <property type="molecule type" value="Genomic_DNA"/>
</dbReference>
<feature type="binding site" evidence="4">
    <location>
        <position position="85"/>
    </location>
    <ligand>
        <name>Mg(2+)</name>
        <dbReference type="ChEBI" id="CHEBI:18420"/>
        <label>1</label>
        <note>catalytic</note>
    </ligand>
</feature>
<evidence type="ECO:0000313" key="6">
    <source>
        <dbReference type="Proteomes" id="UP000198796"/>
    </source>
</evidence>
<dbReference type="GO" id="GO:0006020">
    <property type="term" value="P:inositol metabolic process"/>
    <property type="evidence" value="ECO:0007669"/>
    <property type="project" value="TreeGrafter"/>
</dbReference>
<evidence type="ECO:0000256" key="1">
    <source>
        <dbReference type="ARBA" id="ARBA00009759"/>
    </source>
</evidence>
<dbReference type="Proteomes" id="UP000198796">
    <property type="component" value="Unassembled WGS sequence"/>
</dbReference>
<gene>
    <name evidence="5" type="ORF">SAMN05421688_1526</name>
</gene>
<feature type="binding site" evidence="4">
    <location>
        <position position="86"/>
    </location>
    <ligand>
        <name>Mg(2+)</name>
        <dbReference type="ChEBI" id="CHEBI:18420"/>
        <label>1</label>
        <note>catalytic</note>
    </ligand>
</feature>
<dbReference type="AlphaFoldDB" id="A0A1I0WMJ1"/>
<evidence type="ECO:0000313" key="5">
    <source>
        <dbReference type="EMBL" id="SFA89213.1"/>
    </source>
</evidence>
<proteinExistence type="inferred from homology"/>
<dbReference type="GO" id="GO:0046872">
    <property type="term" value="F:metal ion binding"/>
    <property type="evidence" value="ECO:0007669"/>
    <property type="project" value="UniProtKB-KW"/>
</dbReference>
<dbReference type="STRING" id="871651.SAMN05421688_1526"/>
<evidence type="ECO:0000256" key="4">
    <source>
        <dbReference type="PIRSR" id="PIRSR600760-2"/>
    </source>
</evidence>
<dbReference type="GO" id="GO:0046854">
    <property type="term" value="P:phosphatidylinositol phosphate biosynthetic process"/>
    <property type="evidence" value="ECO:0007669"/>
    <property type="project" value="InterPro"/>
</dbReference>
<protein>
    <submittedName>
        <fullName evidence="5">Myo-inositol-1(Or 4)-monophosphatase</fullName>
    </submittedName>
</protein>
<comment type="similarity">
    <text evidence="1">Belongs to the inositol monophosphatase superfamily.</text>
</comment>
<feature type="binding site" evidence="4">
    <location>
        <position position="83"/>
    </location>
    <ligand>
        <name>Mg(2+)</name>
        <dbReference type="ChEBI" id="CHEBI:18420"/>
        <label>1</label>
        <note>catalytic</note>
    </ligand>
</feature>
<dbReference type="GO" id="GO:0008934">
    <property type="term" value="F:inositol monophosphate 1-phosphatase activity"/>
    <property type="evidence" value="ECO:0007669"/>
    <property type="project" value="TreeGrafter"/>
</dbReference>
<dbReference type="PANTHER" id="PTHR20854">
    <property type="entry name" value="INOSITOL MONOPHOSPHATASE"/>
    <property type="match status" value="1"/>
</dbReference>
<dbReference type="Pfam" id="PF00459">
    <property type="entry name" value="Inositol_P"/>
    <property type="match status" value="1"/>
</dbReference>
<reference evidence="5 6" key="1">
    <citation type="submission" date="2016-10" db="EMBL/GenBank/DDBJ databases">
        <authorList>
            <person name="de Groot N.N."/>
        </authorList>
    </citation>
    <scope>NUCLEOTIDE SEQUENCE [LARGE SCALE GENOMIC DNA]</scope>
    <source>
        <strain evidence="5 6">DSM 29316</strain>
    </source>
</reference>
<comment type="cofactor">
    <cofactor evidence="4">
        <name>Mg(2+)</name>
        <dbReference type="ChEBI" id="CHEBI:18420"/>
    </cofactor>
</comment>
<dbReference type="GO" id="GO:0007165">
    <property type="term" value="P:signal transduction"/>
    <property type="evidence" value="ECO:0007669"/>
    <property type="project" value="TreeGrafter"/>
</dbReference>
<name>A0A1I0WMJ1_9RHOB</name>
<sequence>MTDLELLTEAAREAGRIATMHFGGALDVVEKPGGAGPVTAADHAVNFALQEILCSARPHYGWLSEESPEDPTRRAAPRTFIVDPIDGTRSFIAGQKTWGHALAVVENGQVIAAAVYMPLRDELFASAVGEGATKNDLPIKVSRREGLEGAEVLATRPNLSPDFWPGGVPRMNAQSRPSLAYRLCAVAEGRFDATFTFRPAWEWDIAAGTLILTEAGAQVTDREGRALIFNNPAAQVNGLIAGPPRLHAALQAASAPRPLP</sequence>
<evidence type="ECO:0000256" key="2">
    <source>
        <dbReference type="ARBA" id="ARBA00022723"/>
    </source>
</evidence>
<dbReference type="CDD" id="cd01638">
    <property type="entry name" value="CysQ"/>
    <property type="match status" value="1"/>
</dbReference>
<dbReference type="InterPro" id="IPR020550">
    <property type="entry name" value="Inositol_monophosphatase_CS"/>
</dbReference>
<dbReference type="Gene3D" id="3.30.540.10">
    <property type="entry name" value="Fructose-1,6-Bisphosphatase, subunit A, domain 1"/>
    <property type="match status" value="1"/>
</dbReference>
<dbReference type="PRINTS" id="PR00377">
    <property type="entry name" value="IMPHPHTASES"/>
</dbReference>
<dbReference type="RefSeq" id="WP_281247938.1">
    <property type="nucleotide sequence ID" value="NZ_FOJU01000002.1"/>
</dbReference>
<dbReference type="Gene3D" id="3.40.190.80">
    <property type="match status" value="1"/>
</dbReference>
<keyword evidence="6" id="KW-1185">Reference proteome</keyword>
<accession>A0A1I0WMJ1</accession>
<organism evidence="5 6">
    <name type="scientific">Poseidonocella pacifica</name>
    <dbReference type="NCBI Taxonomy" id="871651"/>
    <lineage>
        <taxon>Bacteria</taxon>
        <taxon>Pseudomonadati</taxon>
        <taxon>Pseudomonadota</taxon>
        <taxon>Alphaproteobacteria</taxon>
        <taxon>Rhodobacterales</taxon>
        <taxon>Roseobacteraceae</taxon>
        <taxon>Poseidonocella</taxon>
    </lineage>
</organism>
<dbReference type="InterPro" id="IPR000760">
    <property type="entry name" value="Inositol_monophosphatase-like"/>
</dbReference>
<dbReference type="PROSITE" id="PS00630">
    <property type="entry name" value="IMP_2"/>
    <property type="match status" value="1"/>
</dbReference>
<evidence type="ECO:0000256" key="3">
    <source>
        <dbReference type="ARBA" id="ARBA00022842"/>
    </source>
</evidence>